<dbReference type="Gene3D" id="3.40.920.10">
    <property type="entry name" value="Pyruvate-ferredoxin oxidoreductase, PFOR, domain III"/>
    <property type="match status" value="1"/>
</dbReference>
<keyword evidence="2" id="KW-1133">Transmembrane helix</keyword>
<dbReference type="PANTHER" id="PTHR43854:SF1">
    <property type="entry name" value="INDOLEPYRUVATE OXIDOREDUCTASE SUBUNIT IORB"/>
    <property type="match status" value="1"/>
</dbReference>
<evidence type="ECO:0000313" key="5">
    <source>
        <dbReference type="Proteomes" id="UP000273278"/>
    </source>
</evidence>
<protein>
    <submittedName>
        <fullName evidence="4">2-oxoacid:ferredoxin oxidoreductase subunit gamma</fullName>
    </submittedName>
</protein>
<name>A0A3G3IHU7_9ARCH</name>
<sequence length="208" mass="22028">MPEEVHRGETVKYSVQIVGVGGQGVLLASMVLGTAAMRAGHKVRMSEVHGMAQRGGSVLSTLRFGDDVVSPLEATGGADLIMGFEPVETVRSMGLGSRDTAVLMNLDPVYPGNVAAGFDTYPDVEALVREIEGRNGHVVTVEATRIAVEAGKAVAANAVMIGAVAAMEGFPLERDLLKEVLLETVPQKFRDLNAKAFDMGYDAISKRD</sequence>
<dbReference type="Proteomes" id="UP000273278">
    <property type="component" value="Chromosome"/>
</dbReference>
<dbReference type="EMBL" id="CP017686">
    <property type="protein sequence ID" value="AYQ55082.1"/>
    <property type="molecule type" value="Genomic_DNA"/>
</dbReference>
<dbReference type="InterPro" id="IPR002869">
    <property type="entry name" value="Pyrv_flavodox_OxRed_cen"/>
</dbReference>
<keyword evidence="1" id="KW-0560">Oxidoreductase</keyword>
<evidence type="ECO:0000313" key="4">
    <source>
        <dbReference type="EMBL" id="AYQ55082.1"/>
    </source>
</evidence>
<keyword evidence="2" id="KW-0472">Membrane</keyword>
<dbReference type="InterPro" id="IPR052198">
    <property type="entry name" value="IorB_Oxidoreductase"/>
</dbReference>
<feature type="domain" description="Pyruvate/ketoisovalerate oxidoreductase catalytic" evidence="3">
    <location>
        <begin position="21"/>
        <end position="202"/>
    </location>
</feature>
<dbReference type="PANTHER" id="PTHR43854">
    <property type="entry name" value="INDOLEPYRUVATE OXIDOREDUCTASE SUBUNIT IORB"/>
    <property type="match status" value="1"/>
</dbReference>
<dbReference type="Pfam" id="PF01558">
    <property type="entry name" value="POR"/>
    <property type="match status" value="1"/>
</dbReference>
<dbReference type="SUPFAM" id="SSF53323">
    <property type="entry name" value="Pyruvate-ferredoxin oxidoreductase, PFOR, domain III"/>
    <property type="match status" value="1"/>
</dbReference>
<dbReference type="GO" id="GO:0016903">
    <property type="term" value="F:oxidoreductase activity, acting on the aldehyde or oxo group of donors"/>
    <property type="evidence" value="ECO:0007669"/>
    <property type="project" value="InterPro"/>
</dbReference>
<accession>A0A3G3IHU7</accession>
<gene>
    <name evidence="4" type="ORF">BKD89_04595</name>
</gene>
<reference evidence="4 5" key="1">
    <citation type="submission" date="2016-10" db="EMBL/GenBank/DDBJ databases">
        <title>Complete genome of the TMA-utilizing, human hosted archaeon Methanomethylophilus alvus Gen. nov, sp. nov., strain Mx-05, derived from a pure culture.</title>
        <authorList>
            <person name="Brugere J.-F."/>
            <person name="Ben Hania W."/>
            <person name="Chaudhary P.P."/>
            <person name="Gaci N."/>
            <person name="Borrel G."/>
            <person name="Cao Van Tuat L."/>
            <person name="Fardeau M.-L."/>
            <person name="Harris H.M.B."/>
            <person name="O'Toole P.W."/>
            <person name="Ollivier B."/>
        </authorList>
    </citation>
    <scope>NUCLEOTIDE SEQUENCE [LARGE SCALE GENOMIC DNA]</scope>
    <source>
        <strain evidence="4 5">Mx-05</strain>
    </source>
</reference>
<dbReference type="InterPro" id="IPR019752">
    <property type="entry name" value="Pyrv/ketoisovalerate_OxRed_cat"/>
</dbReference>
<evidence type="ECO:0000256" key="2">
    <source>
        <dbReference type="SAM" id="Phobius"/>
    </source>
</evidence>
<organism evidence="4 5">
    <name type="scientific">Methanomethylophilus alvi</name>
    <dbReference type="NCBI Taxonomy" id="1291540"/>
    <lineage>
        <taxon>Archaea</taxon>
        <taxon>Methanobacteriati</taxon>
        <taxon>Thermoplasmatota</taxon>
        <taxon>Thermoplasmata</taxon>
        <taxon>Methanomassiliicoccales</taxon>
        <taxon>Methanomethylophilaceae</taxon>
        <taxon>Methanomethylophilus</taxon>
    </lineage>
</organism>
<evidence type="ECO:0000259" key="3">
    <source>
        <dbReference type="Pfam" id="PF01558"/>
    </source>
</evidence>
<keyword evidence="2" id="KW-0812">Transmembrane</keyword>
<feature type="transmembrane region" description="Helical" evidence="2">
    <location>
        <begin position="13"/>
        <end position="36"/>
    </location>
</feature>
<evidence type="ECO:0000256" key="1">
    <source>
        <dbReference type="ARBA" id="ARBA00023002"/>
    </source>
</evidence>
<dbReference type="AlphaFoldDB" id="A0A3G3IHU7"/>
<proteinExistence type="predicted"/>
<dbReference type="RefSeq" id="WP_048097799.1">
    <property type="nucleotide sequence ID" value="NZ_CAYAZI010000011.1"/>
</dbReference>